<evidence type="ECO:0000313" key="3">
    <source>
        <dbReference type="Proteomes" id="UP000535501"/>
    </source>
</evidence>
<comment type="caution">
    <text evidence="2">The sequence shown here is derived from an EMBL/GenBank/DDBJ whole genome shotgun (WGS) entry which is preliminary data.</text>
</comment>
<organism evidence="2 3">
    <name type="scientific">Pseudorhizobium flavum</name>
    <dbReference type="NCBI Taxonomy" id="1335061"/>
    <lineage>
        <taxon>Bacteria</taxon>
        <taxon>Pseudomonadati</taxon>
        <taxon>Pseudomonadota</taxon>
        <taxon>Alphaproteobacteria</taxon>
        <taxon>Hyphomicrobiales</taxon>
        <taxon>Rhizobiaceae</taxon>
        <taxon>Rhizobium/Agrobacterium group</taxon>
        <taxon>Pseudorhizobium</taxon>
    </lineage>
</organism>
<evidence type="ECO:0000313" key="2">
    <source>
        <dbReference type="EMBL" id="MBB6178987.1"/>
    </source>
</evidence>
<dbReference type="EMBL" id="JACHEJ010000002">
    <property type="protein sequence ID" value="MBB6178987.1"/>
    <property type="molecule type" value="Genomic_DNA"/>
</dbReference>
<reference evidence="2 3" key="1">
    <citation type="submission" date="2020-08" db="EMBL/GenBank/DDBJ databases">
        <title>Genomic Encyclopedia of Type Strains, Phase IV (KMG-IV): sequencing the most valuable type-strain genomes for metagenomic binning, comparative biology and taxonomic classification.</title>
        <authorList>
            <person name="Goeker M."/>
        </authorList>
    </citation>
    <scope>NUCLEOTIDE SEQUENCE [LARGE SCALE GENOMIC DNA]</scope>
    <source>
        <strain evidence="2 3">DSM 102134</strain>
    </source>
</reference>
<evidence type="ECO:0000256" key="1">
    <source>
        <dbReference type="SAM" id="MobiDB-lite"/>
    </source>
</evidence>
<accession>A0A7W9YVD0</accession>
<protein>
    <submittedName>
        <fullName evidence="2">Uncharacterized protein</fullName>
    </submittedName>
</protein>
<gene>
    <name evidence="2" type="ORF">HNQ75_000941</name>
</gene>
<name>A0A7W9YVD0_9HYPH</name>
<keyword evidence="3" id="KW-1185">Reference proteome</keyword>
<dbReference type="RefSeq" id="WP_077547032.1">
    <property type="nucleotide sequence ID" value="NZ_JACHEJ010000002.1"/>
</dbReference>
<sequence>MHQAPGSFEKCLAAGRIALGALLVVALFPVSTVALSEFGSNRGQDSREQAVEESEDVAPGLPLPEPLINRSVPRNDGAQEVVTPEAGDPVAAEIILDPTLLPEPVRRMRELLVEAAASGDVERLRPLTTGPRQTIINGDISDPIDALRSYSGDPEGLEILAILLDILSSGAVRMDAGTEEEAYVWPYFAGKPLASLTPPERVELLRIVTAGDLMGMEEGGNYNFYRLAITPDGEWKSLTGGD</sequence>
<dbReference type="Proteomes" id="UP000535501">
    <property type="component" value="Unassembled WGS sequence"/>
</dbReference>
<feature type="region of interest" description="Disordered" evidence="1">
    <location>
        <begin position="39"/>
        <end position="75"/>
    </location>
</feature>
<proteinExistence type="predicted"/>
<dbReference type="AlphaFoldDB" id="A0A7W9YVD0"/>